<comment type="similarity">
    <text evidence="2 11">Belongs to the nuclear hormone receptor family.</text>
</comment>
<evidence type="ECO:0000256" key="1">
    <source>
        <dbReference type="ARBA" id="ARBA00004123"/>
    </source>
</evidence>
<proteinExistence type="inferred from homology"/>
<dbReference type="InterPro" id="IPR000536">
    <property type="entry name" value="Nucl_hrmn_rcpt_lig-bd"/>
</dbReference>
<evidence type="ECO:0000256" key="6">
    <source>
        <dbReference type="ARBA" id="ARBA00023015"/>
    </source>
</evidence>
<dbReference type="Gene3D" id="1.10.565.10">
    <property type="entry name" value="Retinoid X Receptor"/>
    <property type="match status" value="1"/>
</dbReference>
<dbReference type="EMBL" id="CATQJA010002665">
    <property type="protein sequence ID" value="CAJ0583599.1"/>
    <property type="molecule type" value="Genomic_DNA"/>
</dbReference>
<dbReference type="GO" id="GO:0008270">
    <property type="term" value="F:zinc ion binding"/>
    <property type="evidence" value="ECO:0007669"/>
    <property type="project" value="UniProtKB-KW"/>
</dbReference>
<dbReference type="FunFam" id="3.30.50.10:FF:000030">
    <property type="entry name" value="Nuclear Hormone Receptor family"/>
    <property type="match status" value="1"/>
</dbReference>
<sequence>MSPGLNPSALIAEDHYDSCAVCGDQSDGHHYGVRSCRGCNAFFRRAITYNMQFICRRGGKCPVDKNARCACRACRLEKCKSVGMDARAVQPKREGNSLPVKDPYEDLILPDVPPAPPEKASRLVQRVFKYAEQKKRRQAIMCTTLEQVLAPETNVLKGIASPEDLSNVFRAQIVLCFEWASTYPEFKQFNKGDKIGILQSHILEYILLDDIFHTLQLGFRDRIVLVNNAYLAPGNFYTGADAEKYPREVIEALGGPWVSRLIDRCLIPWSEMRVSDVEMLVTRQYTFFEHFGRLTNPETLKICEKAMDTTVQEYIDYYTNECGGKEQDGLRRLGMIFDCLAGIHDSLLPFFEMIRKIPNFGLLDRWERHLNERIFILS</sequence>
<keyword evidence="9 11" id="KW-0675">Receptor</keyword>
<dbReference type="InterPro" id="IPR049636">
    <property type="entry name" value="HNF4-like_DBD"/>
</dbReference>
<evidence type="ECO:0000256" key="2">
    <source>
        <dbReference type="ARBA" id="ARBA00005993"/>
    </source>
</evidence>
<evidence type="ECO:0000313" key="14">
    <source>
        <dbReference type="EMBL" id="CAJ0583599.1"/>
    </source>
</evidence>
<keyword evidence="4 11" id="KW-0863">Zinc-finger</keyword>
<dbReference type="CDD" id="cd06960">
    <property type="entry name" value="NR_DBD_HNF4A"/>
    <property type="match status" value="1"/>
</dbReference>
<keyword evidence="8 11" id="KW-0804">Transcription</keyword>
<dbReference type="Gene3D" id="3.30.50.10">
    <property type="entry name" value="Erythroid Transcription Factor GATA-1, subunit A"/>
    <property type="match status" value="1"/>
</dbReference>
<dbReference type="SMART" id="SM00399">
    <property type="entry name" value="ZnF_C4"/>
    <property type="match status" value="1"/>
</dbReference>
<gene>
    <name evidence="14" type="ORF">MSPICULIGERA_LOCUS21671</name>
</gene>
<keyword evidence="6 11" id="KW-0805">Transcription regulation</keyword>
<dbReference type="PROSITE" id="PS51843">
    <property type="entry name" value="NR_LBD"/>
    <property type="match status" value="1"/>
</dbReference>
<evidence type="ECO:0000256" key="10">
    <source>
        <dbReference type="ARBA" id="ARBA00023242"/>
    </source>
</evidence>
<dbReference type="AlphaFoldDB" id="A0AA36DC83"/>
<keyword evidence="10 11" id="KW-0539">Nucleus</keyword>
<dbReference type="SMART" id="SM00430">
    <property type="entry name" value="HOLI"/>
    <property type="match status" value="1"/>
</dbReference>
<protein>
    <submittedName>
        <fullName evidence="14">Uncharacterized protein</fullName>
    </submittedName>
</protein>
<evidence type="ECO:0000256" key="8">
    <source>
        <dbReference type="ARBA" id="ARBA00023163"/>
    </source>
</evidence>
<comment type="subcellular location">
    <subcellularLocation>
        <location evidence="1 11">Nucleus</location>
    </subcellularLocation>
</comment>
<dbReference type="SUPFAM" id="SSF57716">
    <property type="entry name" value="Glucocorticoid receptor-like (DNA-binding domain)"/>
    <property type="match status" value="1"/>
</dbReference>
<evidence type="ECO:0000313" key="15">
    <source>
        <dbReference type="Proteomes" id="UP001177023"/>
    </source>
</evidence>
<keyword evidence="7 11" id="KW-0238">DNA-binding</keyword>
<name>A0AA36DC83_9BILA</name>
<evidence type="ECO:0000256" key="7">
    <source>
        <dbReference type="ARBA" id="ARBA00023125"/>
    </source>
</evidence>
<dbReference type="InterPro" id="IPR013088">
    <property type="entry name" value="Znf_NHR/GATA"/>
</dbReference>
<dbReference type="PANTHER" id="PTHR47630">
    <property type="entry name" value="NUCLEAR HORMONE RECEPTOR FAMILY-RELATED-RELATED"/>
    <property type="match status" value="1"/>
</dbReference>
<evidence type="ECO:0000256" key="4">
    <source>
        <dbReference type="ARBA" id="ARBA00022771"/>
    </source>
</evidence>
<evidence type="ECO:0000256" key="3">
    <source>
        <dbReference type="ARBA" id="ARBA00022723"/>
    </source>
</evidence>
<feature type="domain" description="NR LBD" evidence="13">
    <location>
        <begin position="132"/>
        <end position="376"/>
    </location>
</feature>
<dbReference type="Proteomes" id="UP001177023">
    <property type="component" value="Unassembled WGS sequence"/>
</dbReference>
<dbReference type="PROSITE" id="PS00031">
    <property type="entry name" value="NUCLEAR_REC_DBD_1"/>
    <property type="match status" value="1"/>
</dbReference>
<dbReference type="GO" id="GO:0000978">
    <property type="term" value="F:RNA polymerase II cis-regulatory region sequence-specific DNA binding"/>
    <property type="evidence" value="ECO:0007669"/>
    <property type="project" value="InterPro"/>
</dbReference>
<dbReference type="Pfam" id="PF00104">
    <property type="entry name" value="Hormone_recep"/>
    <property type="match status" value="1"/>
</dbReference>
<dbReference type="Pfam" id="PF00105">
    <property type="entry name" value="zf-C4"/>
    <property type="match status" value="1"/>
</dbReference>
<dbReference type="GO" id="GO:0003700">
    <property type="term" value="F:DNA-binding transcription factor activity"/>
    <property type="evidence" value="ECO:0007669"/>
    <property type="project" value="InterPro"/>
</dbReference>
<dbReference type="GO" id="GO:0005634">
    <property type="term" value="C:nucleus"/>
    <property type="evidence" value="ECO:0007669"/>
    <property type="project" value="UniProtKB-SubCell"/>
</dbReference>
<dbReference type="SUPFAM" id="SSF48508">
    <property type="entry name" value="Nuclear receptor ligand-binding domain"/>
    <property type="match status" value="1"/>
</dbReference>
<evidence type="ECO:0000256" key="5">
    <source>
        <dbReference type="ARBA" id="ARBA00022833"/>
    </source>
</evidence>
<keyword evidence="5 11" id="KW-0862">Zinc</keyword>
<evidence type="ECO:0000259" key="12">
    <source>
        <dbReference type="PROSITE" id="PS51030"/>
    </source>
</evidence>
<organism evidence="14 15">
    <name type="scientific">Mesorhabditis spiculigera</name>
    <dbReference type="NCBI Taxonomy" id="96644"/>
    <lineage>
        <taxon>Eukaryota</taxon>
        <taxon>Metazoa</taxon>
        <taxon>Ecdysozoa</taxon>
        <taxon>Nematoda</taxon>
        <taxon>Chromadorea</taxon>
        <taxon>Rhabditida</taxon>
        <taxon>Rhabditina</taxon>
        <taxon>Rhabditomorpha</taxon>
        <taxon>Rhabditoidea</taxon>
        <taxon>Rhabditidae</taxon>
        <taxon>Mesorhabditinae</taxon>
        <taxon>Mesorhabditis</taxon>
    </lineage>
</organism>
<dbReference type="InterPro" id="IPR001628">
    <property type="entry name" value="Znf_hrmn_rcpt"/>
</dbReference>
<dbReference type="InterPro" id="IPR052499">
    <property type="entry name" value="C.elegans_NHRs"/>
</dbReference>
<keyword evidence="15" id="KW-1185">Reference proteome</keyword>
<comment type="caution">
    <text evidence="14">The sequence shown here is derived from an EMBL/GenBank/DDBJ whole genome shotgun (WGS) entry which is preliminary data.</text>
</comment>
<keyword evidence="3 11" id="KW-0479">Metal-binding</keyword>
<dbReference type="PRINTS" id="PR00047">
    <property type="entry name" value="STROIDFINGER"/>
</dbReference>
<dbReference type="PANTHER" id="PTHR47630:SF5">
    <property type="entry name" value="NR LBD DOMAIN-CONTAINING PROTEIN"/>
    <property type="match status" value="1"/>
</dbReference>
<feature type="non-terminal residue" evidence="14">
    <location>
        <position position="378"/>
    </location>
</feature>
<dbReference type="InterPro" id="IPR035500">
    <property type="entry name" value="NHR-like_dom_sf"/>
</dbReference>
<evidence type="ECO:0000256" key="9">
    <source>
        <dbReference type="ARBA" id="ARBA00023170"/>
    </source>
</evidence>
<reference evidence="14" key="1">
    <citation type="submission" date="2023-06" db="EMBL/GenBank/DDBJ databases">
        <authorList>
            <person name="Delattre M."/>
        </authorList>
    </citation>
    <scope>NUCLEOTIDE SEQUENCE</scope>
    <source>
        <strain evidence="14">AF72</strain>
    </source>
</reference>
<accession>A0AA36DC83</accession>
<evidence type="ECO:0000256" key="11">
    <source>
        <dbReference type="RuleBase" id="RU004334"/>
    </source>
</evidence>
<evidence type="ECO:0000259" key="13">
    <source>
        <dbReference type="PROSITE" id="PS51843"/>
    </source>
</evidence>
<feature type="domain" description="Nuclear receptor" evidence="12">
    <location>
        <begin position="16"/>
        <end position="91"/>
    </location>
</feature>
<dbReference type="PROSITE" id="PS51030">
    <property type="entry name" value="NUCLEAR_REC_DBD_2"/>
    <property type="match status" value="1"/>
</dbReference>